<evidence type="ECO:0000313" key="2">
    <source>
        <dbReference type="Proteomes" id="UP000724584"/>
    </source>
</evidence>
<evidence type="ECO:0000313" key="1">
    <source>
        <dbReference type="EMBL" id="KAH6631261.1"/>
    </source>
</evidence>
<comment type="caution">
    <text evidence="1">The sequence shown here is derived from an EMBL/GenBank/DDBJ whole genome shotgun (WGS) entry which is preliminary data.</text>
</comment>
<proteinExistence type="predicted"/>
<dbReference type="Proteomes" id="UP000724584">
    <property type="component" value="Unassembled WGS sequence"/>
</dbReference>
<sequence>MLSVLLPRIRSSLPYHLHSCSRFRTTMRGDLKNDVEISCVAVEDATSEAATDPRVDLTEEDNKRILRKTDKAILTILIWVYFLQVLDKITLGLSALFGLREDTHLVGNQYSILAATAPIAQLAWQPVSSVLIVKIRHRVLMPAMILGWGLAQVCMPACHNFAGLLADRFFLGLFEAGCLPLFSIITSQWYRRSEQPIRVALWFGTNGLATMVAAILSYGLGQIESTVLAPWQWIYLVTGLLTIISVPFIYWRLDDDIRTARFLTTEERAQALERLRANQTGTGTQEYQWKQVLETFTDIKCYLFGAMSLAICIGAQMAVTFGPLILESFGFDKYRTTLLNLPFGALQCIVVLSAAWVTVRTRWKSLALGFMLVFILTGLVLLYTLPRDKSHIPGLLLGYYFLAFIFGCVNLIVSWILANTAGQTKKSTMMAVFNAAASVGAIVGPLLFDAADAPEYRTGIRSTMGVFAAMFAIVLLQVANLMLLNKLQVRRRIANNKPAHIHDHSMDDKYVDIRTGNAGTTGDRAFAGLTDRDNDEFVYVY</sequence>
<reference evidence="1 2" key="1">
    <citation type="journal article" date="2021" name="Nat. Commun.">
        <title>Genetic determinants of endophytism in the Arabidopsis root mycobiome.</title>
        <authorList>
            <person name="Mesny F."/>
            <person name="Miyauchi S."/>
            <person name="Thiergart T."/>
            <person name="Pickel B."/>
            <person name="Atanasova L."/>
            <person name="Karlsson M."/>
            <person name="Huettel B."/>
            <person name="Barry K.W."/>
            <person name="Haridas S."/>
            <person name="Chen C."/>
            <person name="Bauer D."/>
            <person name="Andreopoulos W."/>
            <person name="Pangilinan J."/>
            <person name="LaButti K."/>
            <person name="Riley R."/>
            <person name="Lipzen A."/>
            <person name="Clum A."/>
            <person name="Drula E."/>
            <person name="Henrissat B."/>
            <person name="Kohler A."/>
            <person name="Grigoriev I.V."/>
            <person name="Martin F.M."/>
            <person name="Hacquard S."/>
        </authorList>
    </citation>
    <scope>NUCLEOTIDE SEQUENCE [LARGE SCALE GENOMIC DNA]</scope>
    <source>
        <strain evidence="1 2">MPI-SDFR-AT-0079</strain>
    </source>
</reference>
<organism evidence="1 2">
    <name type="scientific">Chaetomium tenue</name>
    <dbReference type="NCBI Taxonomy" id="1854479"/>
    <lineage>
        <taxon>Eukaryota</taxon>
        <taxon>Fungi</taxon>
        <taxon>Dikarya</taxon>
        <taxon>Ascomycota</taxon>
        <taxon>Pezizomycotina</taxon>
        <taxon>Sordariomycetes</taxon>
        <taxon>Sordariomycetidae</taxon>
        <taxon>Sordariales</taxon>
        <taxon>Chaetomiaceae</taxon>
        <taxon>Chaetomium</taxon>
    </lineage>
</organism>
<name>A0ACB7P509_9PEZI</name>
<accession>A0ACB7P509</accession>
<protein>
    <submittedName>
        <fullName evidence="1">Major facilitator superfamily domain-containing protein</fullName>
    </submittedName>
</protein>
<keyword evidence="2" id="KW-1185">Reference proteome</keyword>
<dbReference type="EMBL" id="JAGIZQ010000004">
    <property type="protein sequence ID" value="KAH6631261.1"/>
    <property type="molecule type" value="Genomic_DNA"/>
</dbReference>
<gene>
    <name evidence="1" type="ORF">F5144DRAFT_570505</name>
</gene>